<dbReference type="Proteomes" id="UP000092154">
    <property type="component" value="Unassembled WGS sequence"/>
</dbReference>
<protein>
    <submittedName>
        <fullName evidence="2">Uncharacterized protein</fullName>
    </submittedName>
</protein>
<dbReference type="EMBL" id="KV448638">
    <property type="protein sequence ID" value="OAX34240.1"/>
    <property type="molecule type" value="Genomic_DNA"/>
</dbReference>
<feature type="non-terminal residue" evidence="2">
    <location>
        <position position="103"/>
    </location>
</feature>
<evidence type="ECO:0000313" key="2">
    <source>
        <dbReference type="EMBL" id="OAX34240.1"/>
    </source>
</evidence>
<feature type="region of interest" description="Disordered" evidence="1">
    <location>
        <begin position="1"/>
        <end position="20"/>
    </location>
</feature>
<sequence length="103" mass="11213">MPLQLLSRPTDTARTNFPSLLATPAPKRSIQIIHLQQPPTTLADKASSSDAAPRKRLVPKKSKLGILPSCERDLADVRAARAAHLLPIFGTEPVPETLTFHDT</sequence>
<accession>A0A1B7MNR0</accession>
<name>A0A1B7MNR0_9AGAM</name>
<feature type="compositionally biased region" description="Polar residues" evidence="1">
    <location>
        <begin position="7"/>
        <end position="18"/>
    </location>
</feature>
<keyword evidence="3" id="KW-1185">Reference proteome</keyword>
<gene>
    <name evidence="2" type="ORF">K503DRAFT_774768</name>
</gene>
<organism evidence="2 3">
    <name type="scientific">Rhizopogon vinicolor AM-OR11-026</name>
    <dbReference type="NCBI Taxonomy" id="1314800"/>
    <lineage>
        <taxon>Eukaryota</taxon>
        <taxon>Fungi</taxon>
        <taxon>Dikarya</taxon>
        <taxon>Basidiomycota</taxon>
        <taxon>Agaricomycotina</taxon>
        <taxon>Agaricomycetes</taxon>
        <taxon>Agaricomycetidae</taxon>
        <taxon>Boletales</taxon>
        <taxon>Suillineae</taxon>
        <taxon>Rhizopogonaceae</taxon>
        <taxon>Rhizopogon</taxon>
    </lineage>
</organism>
<dbReference type="AlphaFoldDB" id="A0A1B7MNR0"/>
<proteinExistence type="predicted"/>
<feature type="region of interest" description="Disordered" evidence="1">
    <location>
        <begin position="37"/>
        <end position="57"/>
    </location>
</feature>
<evidence type="ECO:0000313" key="3">
    <source>
        <dbReference type="Proteomes" id="UP000092154"/>
    </source>
</evidence>
<reference evidence="2 3" key="1">
    <citation type="submission" date="2016-06" db="EMBL/GenBank/DDBJ databases">
        <title>Comparative genomics of the ectomycorrhizal sister species Rhizopogon vinicolor and Rhizopogon vesiculosus (Basidiomycota: Boletales) reveals a divergence of the mating type B locus.</title>
        <authorList>
            <consortium name="DOE Joint Genome Institute"/>
            <person name="Mujic A.B."/>
            <person name="Kuo A."/>
            <person name="Tritt A."/>
            <person name="Lipzen A."/>
            <person name="Chen C."/>
            <person name="Johnson J."/>
            <person name="Sharma A."/>
            <person name="Barry K."/>
            <person name="Grigoriev I.V."/>
            <person name="Spatafora J.W."/>
        </authorList>
    </citation>
    <scope>NUCLEOTIDE SEQUENCE [LARGE SCALE GENOMIC DNA]</scope>
    <source>
        <strain evidence="2 3">AM-OR11-026</strain>
    </source>
</reference>
<dbReference type="InParanoid" id="A0A1B7MNR0"/>
<evidence type="ECO:0000256" key="1">
    <source>
        <dbReference type="SAM" id="MobiDB-lite"/>
    </source>
</evidence>